<evidence type="ECO:0000259" key="10">
    <source>
        <dbReference type="Pfam" id="PF12693"/>
    </source>
</evidence>
<comment type="subcellular location">
    <subcellularLocation>
        <location evidence="1">Cell inner membrane</location>
    </subcellularLocation>
</comment>
<dbReference type="RefSeq" id="WP_275632622.1">
    <property type="nucleotide sequence ID" value="NZ_JARGYD010000003.1"/>
</dbReference>
<gene>
    <name evidence="11" type="primary">gspL</name>
    <name evidence="11" type="ORF">ACFOGP_23315</name>
</gene>
<evidence type="ECO:0000313" key="11">
    <source>
        <dbReference type="EMBL" id="MFC3145671.1"/>
    </source>
</evidence>
<dbReference type="EMBL" id="JBHRTB010000010">
    <property type="protein sequence ID" value="MFC3145671.1"/>
    <property type="molecule type" value="Genomic_DNA"/>
</dbReference>
<evidence type="ECO:0000256" key="4">
    <source>
        <dbReference type="ARBA" id="ARBA00022475"/>
    </source>
</evidence>
<reference evidence="12" key="1">
    <citation type="journal article" date="2019" name="Int. J. Syst. Evol. Microbiol.">
        <title>The Global Catalogue of Microorganisms (GCM) 10K type strain sequencing project: providing services to taxonomists for standard genome sequencing and annotation.</title>
        <authorList>
            <consortium name="The Broad Institute Genomics Platform"/>
            <consortium name="The Broad Institute Genome Sequencing Center for Infectious Disease"/>
            <person name="Wu L."/>
            <person name="Ma J."/>
        </authorList>
    </citation>
    <scope>NUCLEOTIDE SEQUENCE [LARGE SCALE GENOMIC DNA]</scope>
    <source>
        <strain evidence="12">KCTC 52366</strain>
    </source>
</reference>
<evidence type="ECO:0000256" key="6">
    <source>
        <dbReference type="ARBA" id="ARBA00022692"/>
    </source>
</evidence>
<protein>
    <submittedName>
        <fullName evidence="11">Type II secretion system protein GspL</fullName>
    </submittedName>
</protein>
<evidence type="ECO:0000256" key="7">
    <source>
        <dbReference type="ARBA" id="ARBA00022927"/>
    </source>
</evidence>
<organism evidence="11 12">
    <name type="scientific">Psychromarinibacter halotolerans</name>
    <dbReference type="NCBI Taxonomy" id="1775175"/>
    <lineage>
        <taxon>Bacteria</taxon>
        <taxon>Pseudomonadati</taxon>
        <taxon>Pseudomonadota</taxon>
        <taxon>Alphaproteobacteria</taxon>
        <taxon>Rhodobacterales</taxon>
        <taxon>Paracoccaceae</taxon>
        <taxon>Psychromarinibacter</taxon>
    </lineage>
</organism>
<dbReference type="InterPro" id="IPR025691">
    <property type="entry name" value="GspL_pp_dom"/>
</dbReference>
<name>A0ABV7GZA3_9RHOB</name>
<keyword evidence="6" id="KW-0812">Transmembrane</keyword>
<comment type="caution">
    <text evidence="11">The sequence shown here is derived from an EMBL/GenBank/DDBJ whole genome shotgun (WGS) entry which is preliminary data.</text>
</comment>
<evidence type="ECO:0000256" key="5">
    <source>
        <dbReference type="ARBA" id="ARBA00022519"/>
    </source>
</evidence>
<dbReference type="NCBIfam" id="TIGR01709">
    <property type="entry name" value="typeII_sec_gspL"/>
    <property type="match status" value="1"/>
</dbReference>
<keyword evidence="3" id="KW-0813">Transport</keyword>
<evidence type="ECO:0000256" key="1">
    <source>
        <dbReference type="ARBA" id="ARBA00004533"/>
    </source>
</evidence>
<accession>A0ABV7GZA3</accession>
<evidence type="ECO:0000256" key="8">
    <source>
        <dbReference type="ARBA" id="ARBA00022989"/>
    </source>
</evidence>
<keyword evidence="9" id="KW-0472">Membrane</keyword>
<dbReference type="InterPro" id="IPR007812">
    <property type="entry name" value="T2SS_protein-GspL"/>
</dbReference>
<proteinExistence type="inferred from homology"/>
<evidence type="ECO:0000313" key="12">
    <source>
        <dbReference type="Proteomes" id="UP001595632"/>
    </source>
</evidence>
<keyword evidence="4" id="KW-1003">Cell membrane</keyword>
<feature type="domain" description="GspL periplasmic" evidence="10">
    <location>
        <begin position="219"/>
        <end position="372"/>
    </location>
</feature>
<dbReference type="Pfam" id="PF12693">
    <property type="entry name" value="GspL_C"/>
    <property type="match status" value="1"/>
</dbReference>
<evidence type="ECO:0000256" key="3">
    <source>
        <dbReference type="ARBA" id="ARBA00022448"/>
    </source>
</evidence>
<evidence type="ECO:0000256" key="2">
    <source>
        <dbReference type="ARBA" id="ARBA00005318"/>
    </source>
</evidence>
<keyword evidence="7" id="KW-0653">Protein transport</keyword>
<comment type="similarity">
    <text evidence="2">Belongs to the GSP L family.</text>
</comment>
<keyword evidence="5" id="KW-0997">Cell inner membrane</keyword>
<keyword evidence="8" id="KW-1133">Transmembrane helix</keyword>
<evidence type="ECO:0000256" key="9">
    <source>
        <dbReference type="ARBA" id="ARBA00023136"/>
    </source>
</evidence>
<dbReference type="Proteomes" id="UP001595632">
    <property type="component" value="Unassembled WGS sequence"/>
</dbReference>
<keyword evidence="12" id="KW-1185">Reference proteome</keyword>
<sequence length="376" mass="39249">MKRGQGQPALWRLDDGEAPRGPHVALVPGADTPLLPVDLPDTLKGIARERVGRRLLAEALGLPSETVEIRPCLRTASGWDRAVVADAGQLADWRSRLMPGCTALLPDFAALPCHARVWTVLVEDGMVRARLGETDGFSAEPDLAALLLADAAPPEAVLRLGAPDAAVDAAIAAIGVPVHHDAAALQAAGNAAPLGWAQATAGLDLMTPPQAGFDRIRARLRRWAAPAVAAALALAVWLGGIAWETADLAARARAAQDDTMAMVRTHFVPSGPILDIRAQVERALAEAAAPDAPDPDALLLFQTAAPWLTGDGIELQSIAWQPETGLVASIALRDFATLEQIVADLQSAGFEVEQQDTGVRSGGGVSARLRLDPAGA</sequence>